<reference evidence="2" key="1">
    <citation type="submission" date="2014-12" db="EMBL/GenBank/DDBJ databases">
        <title>Insight into the proteome of Arion vulgaris.</title>
        <authorList>
            <person name="Aradska J."/>
            <person name="Bulat T."/>
            <person name="Smidak R."/>
            <person name="Sarate P."/>
            <person name="Gangsoo J."/>
            <person name="Sialana F."/>
            <person name="Bilban M."/>
            <person name="Lubec G."/>
        </authorList>
    </citation>
    <scope>NUCLEOTIDE SEQUENCE</scope>
    <source>
        <tissue evidence="2">Skin</tissue>
    </source>
</reference>
<protein>
    <submittedName>
        <fullName evidence="2">Uncharacterized protein</fullName>
    </submittedName>
</protein>
<evidence type="ECO:0000256" key="1">
    <source>
        <dbReference type="SAM" id="Phobius"/>
    </source>
</evidence>
<gene>
    <name evidence="2" type="primary">ORF28259</name>
</gene>
<organism evidence="2">
    <name type="scientific">Arion vulgaris</name>
    <dbReference type="NCBI Taxonomy" id="1028688"/>
    <lineage>
        <taxon>Eukaryota</taxon>
        <taxon>Metazoa</taxon>
        <taxon>Spiralia</taxon>
        <taxon>Lophotrochozoa</taxon>
        <taxon>Mollusca</taxon>
        <taxon>Gastropoda</taxon>
        <taxon>Heterobranchia</taxon>
        <taxon>Euthyneura</taxon>
        <taxon>Panpulmonata</taxon>
        <taxon>Eupulmonata</taxon>
        <taxon>Stylommatophora</taxon>
        <taxon>Helicina</taxon>
        <taxon>Arionoidea</taxon>
        <taxon>Arionidae</taxon>
        <taxon>Arion</taxon>
    </lineage>
</organism>
<feature type="non-terminal residue" evidence="2">
    <location>
        <position position="1"/>
    </location>
</feature>
<keyword evidence="1" id="KW-0812">Transmembrane</keyword>
<sequence>KTIMEGEISAKRRDRPLRRIQRVTEDFSMMTVEASSVAVSIAICVLMCYRPVLYLFPKATFVIEYGFT</sequence>
<keyword evidence="1" id="KW-0472">Membrane</keyword>
<feature type="transmembrane region" description="Helical" evidence="1">
    <location>
        <begin position="27"/>
        <end position="49"/>
    </location>
</feature>
<proteinExistence type="predicted"/>
<keyword evidence="1" id="KW-1133">Transmembrane helix</keyword>
<feature type="non-terminal residue" evidence="2">
    <location>
        <position position="68"/>
    </location>
</feature>
<dbReference type="EMBL" id="HACG01009814">
    <property type="protein sequence ID" value="CEK56679.1"/>
    <property type="molecule type" value="Transcribed_RNA"/>
</dbReference>
<accession>A0A0B6YKF8</accession>
<evidence type="ECO:0000313" key="2">
    <source>
        <dbReference type="EMBL" id="CEK56679.1"/>
    </source>
</evidence>
<dbReference type="AlphaFoldDB" id="A0A0B6YKF8"/>
<name>A0A0B6YKF8_9EUPU</name>